<feature type="chain" id="PRO_5024819872" description="Heat-labile enterotoxin IIA, A chain" evidence="2">
    <location>
        <begin position="18"/>
        <end position="328"/>
    </location>
</feature>
<reference evidence="3" key="1">
    <citation type="submission" date="2019-04" db="EMBL/GenBank/DDBJ databases">
        <title>Friends and foes A comparative genomics study of 23 Aspergillus species from section Flavi.</title>
        <authorList>
            <consortium name="DOE Joint Genome Institute"/>
            <person name="Kjaerbolling I."/>
            <person name="Vesth T."/>
            <person name="Frisvad J.C."/>
            <person name="Nybo J.L."/>
            <person name="Theobald S."/>
            <person name="Kildgaard S."/>
            <person name="Isbrandt T."/>
            <person name="Kuo A."/>
            <person name="Sato A."/>
            <person name="Lyhne E.K."/>
            <person name="Kogle M.E."/>
            <person name="Wiebenga A."/>
            <person name="Kun R.S."/>
            <person name="Lubbers R.J."/>
            <person name="Makela M.R."/>
            <person name="Barry K."/>
            <person name="Chovatia M."/>
            <person name="Clum A."/>
            <person name="Daum C."/>
            <person name="Haridas S."/>
            <person name="He G."/>
            <person name="LaButti K."/>
            <person name="Lipzen A."/>
            <person name="Mondo S."/>
            <person name="Riley R."/>
            <person name="Salamov A."/>
            <person name="Simmons B.A."/>
            <person name="Magnuson J.K."/>
            <person name="Henrissat B."/>
            <person name="Mortensen U.H."/>
            <person name="Larsen T.O."/>
            <person name="Devries R.P."/>
            <person name="Grigoriev I.V."/>
            <person name="Machida M."/>
            <person name="Baker S.E."/>
            <person name="Andersen M.R."/>
        </authorList>
    </citation>
    <scope>NUCLEOTIDE SEQUENCE</scope>
    <source>
        <strain evidence="3">CBS 117612</strain>
    </source>
</reference>
<dbReference type="AlphaFoldDB" id="A0A5N6XQC6"/>
<dbReference type="OrthoDB" id="4862906at2759"/>
<sequence>MKTTTLYLSVLIGLAIATPFGRRAPQGPIIYKQTPPVTQILDAAKDGIKDWGPAGSLRAPEGGPSGPSRTMPFNLGMPELQQNGKLRKEKDEGVPGTPGNPLGPQKKPDRIYERPKVTFNEPKVAKVTSATGPSRKLGLSRGFRVDGTAGTMVAFEVLTPYARDVFDKLKEWDSPIGRSVKWFDDTVASTQEAIRGKQIPEIHGNGLKLKLICWLRGARPYPNDVDRACQRQREKTKGQTEQEKEQERVKGLSLFLEASLRDKSLELEEKAYIPEKGSQECADRPDAKPEDVTALQDETTLDPSLLYVPIHFIGALKPTSKELIRSNS</sequence>
<protein>
    <recommendedName>
        <fullName evidence="4">Heat-labile enterotoxin IIA, A chain</fullName>
    </recommendedName>
</protein>
<name>A0A5N6XQC6_9EURO</name>
<dbReference type="EMBL" id="ML737262">
    <property type="protein sequence ID" value="KAE8334556.1"/>
    <property type="molecule type" value="Genomic_DNA"/>
</dbReference>
<proteinExistence type="predicted"/>
<keyword evidence="2" id="KW-0732">Signal</keyword>
<feature type="signal peptide" evidence="2">
    <location>
        <begin position="1"/>
        <end position="17"/>
    </location>
</feature>
<evidence type="ECO:0000256" key="2">
    <source>
        <dbReference type="SAM" id="SignalP"/>
    </source>
</evidence>
<evidence type="ECO:0000313" key="3">
    <source>
        <dbReference type="EMBL" id="KAE8334556.1"/>
    </source>
</evidence>
<feature type="region of interest" description="Disordered" evidence="1">
    <location>
        <begin position="51"/>
        <end position="109"/>
    </location>
</feature>
<evidence type="ECO:0000256" key="1">
    <source>
        <dbReference type="SAM" id="MobiDB-lite"/>
    </source>
</evidence>
<accession>A0A5N6XQC6</accession>
<dbReference type="Proteomes" id="UP000325558">
    <property type="component" value="Unassembled WGS sequence"/>
</dbReference>
<organism evidence="3">
    <name type="scientific">Aspergillus arachidicola</name>
    <dbReference type="NCBI Taxonomy" id="656916"/>
    <lineage>
        <taxon>Eukaryota</taxon>
        <taxon>Fungi</taxon>
        <taxon>Dikarya</taxon>
        <taxon>Ascomycota</taxon>
        <taxon>Pezizomycotina</taxon>
        <taxon>Eurotiomycetes</taxon>
        <taxon>Eurotiomycetidae</taxon>
        <taxon>Eurotiales</taxon>
        <taxon>Aspergillaceae</taxon>
        <taxon>Aspergillus</taxon>
        <taxon>Aspergillus subgen. Circumdati</taxon>
    </lineage>
</organism>
<evidence type="ECO:0008006" key="4">
    <source>
        <dbReference type="Google" id="ProtNLM"/>
    </source>
</evidence>
<gene>
    <name evidence="3" type="ORF">BDV24DRAFT_170072</name>
</gene>